<comment type="similarity">
    <text evidence="1">Belongs to the SRR1 family.</text>
</comment>
<dbReference type="AlphaFoldDB" id="A0A4P9ZDH3"/>
<dbReference type="GO" id="GO:0005634">
    <property type="term" value="C:nucleus"/>
    <property type="evidence" value="ECO:0007669"/>
    <property type="project" value="TreeGrafter"/>
</dbReference>
<evidence type="ECO:0000256" key="1">
    <source>
        <dbReference type="ARBA" id="ARBA00009856"/>
    </source>
</evidence>
<keyword evidence="4" id="KW-1185">Reference proteome</keyword>
<evidence type="ECO:0000313" key="3">
    <source>
        <dbReference type="EMBL" id="RKP30975.1"/>
    </source>
</evidence>
<dbReference type="InterPro" id="IPR040044">
    <property type="entry name" value="SRR1L"/>
</dbReference>
<evidence type="ECO:0000259" key="2">
    <source>
        <dbReference type="Pfam" id="PF07985"/>
    </source>
</evidence>
<sequence>MNESALQTIQEQLLRHREGIRSSELHELVETRLRPLIIRHIRCLALGSPTDVFQPLHQLALLDVLREDLGMPRTAVSVYDPAFTPLDRLLLQEHCGYTVEEDCFWDSSCTLYYMPHAPRSMTETLLNDKKPIWMLGNDLSVTIGTLSLAKFLESYPTLATIVHLVEKKLPVATSDKKFTKVAGRRKKRPKKLVYASPELVYDTEGMYFTDVEIQRIASPTNAPWRDSFSDLAFNRLVVRDPTSVAAKKS</sequence>
<dbReference type="PANTHER" id="PTHR28626:SF3">
    <property type="entry name" value="SRR1-LIKE PROTEIN"/>
    <property type="match status" value="1"/>
</dbReference>
<dbReference type="PANTHER" id="PTHR28626">
    <property type="entry name" value="SRR1-LIKE PROTEIN"/>
    <property type="match status" value="1"/>
</dbReference>
<evidence type="ECO:0000313" key="4">
    <source>
        <dbReference type="Proteomes" id="UP000268321"/>
    </source>
</evidence>
<proteinExistence type="inferred from homology"/>
<dbReference type="Pfam" id="PF07985">
    <property type="entry name" value="SRR1"/>
    <property type="match status" value="1"/>
</dbReference>
<dbReference type="EMBL" id="ML004448">
    <property type="protein sequence ID" value="RKP30975.1"/>
    <property type="molecule type" value="Genomic_DNA"/>
</dbReference>
<accession>A0A4P9ZDH3</accession>
<dbReference type="InterPro" id="IPR012942">
    <property type="entry name" value="SRR1-like"/>
</dbReference>
<reference evidence="4" key="1">
    <citation type="journal article" date="2018" name="Nat. Microbiol.">
        <title>Leveraging single-cell genomics to expand the fungal tree of life.</title>
        <authorList>
            <person name="Ahrendt S.R."/>
            <person name="Quandt C.A."/>
            <person name="Ciobanu D."/>
            <person name="Clum A."/>
            <person name="Salamov A."/>
            <person name="Andreopoulos B."/>
            <person name="Cheng J.F."/>
            <person name="Woyke T."/>
            <person name="Pelin A."/>
            <person name="Henrissat B."/>
            <person name="Reynolds N.K."/>
            <person name="Benny G.L."/>
            <person name="Smith M.E."/>
            <person name="James T.Y."/>
            <person name="Grigoriev I.V."/>
        </authorList>
    </citation>
    <scope>NUCLEOTIDE SEQUENCE [LARGE SCALE GENOMIC DNA]</scope>
    <source>
        <strain evidence="4">Baker2002</strain>
    </source>
</reference>
<name>A0A4P9ZDH3_9ASCO</name>
<gene>
    <name evidence="3" type="ORF">METBISCDRAFT_26914</name>
</gene>
<protein>
    <recommendedName>
        <fullName evidence="2">SRR1-like domain-containing protein</fullName>
    </recommendedName>
</protein>
<dbReference type="OrthoDB" id="551431at2759"/>
<feature type="domain" description="SRR1-like" evidence="2">
    <location>
        <begin position="33"/>
        <end position="233"/>
    </location>
</feature>
<dbReference type="Proteomes" id="UP000268321">
    <property type="component" value="Unassembled WGS sequence"/>
</dbReference>
<dbReference type="GO" id="GO:0005737">
    <property type="term" value="C:cytoplasm"/>
    <property type="evidence" value="ECO:0007669"/>
    <property type="project" value="TreeGrafter"/>
</dbReference>
<organism evidence="3 4">
    <name type="scientific">Metschnikowia bicuspidata</name>
    <dbReference type="NCBI Taxonomy" id="27322"/>
    <lineage>
        <taxon>Eukaryota</taxon>
        <taxon>Fungi</taxon>
        <taxon>Dikarya</taxon>
        <taxon>Ascomycota</taxon>
        <taxon>Saccharomycotina</taxon>
        <taxon>Pichiomycetes</taxon>
        <taxon>Metschnikowiaceae</taxon>
        <taxon>Metschnikowia</taxon>
    </lineage>
</organism>